<organism evidence="10 11">
    <name type="scientific">Opitutus terrae (strain DSM 11246 / JCM 15787 / PB90-1)</name>
    <dbReference type="NCBI Taxonomy" id="452637"/>
    <lineage>
        <taxon>Bacteria</taxon>
        <taxon>Pseudomonadati</taxon>
        <taxon>Verrucomicrobiota</taxon>
        <taxon>Opitutia</taxon>
        <taxon>Opitutales</taxon>
        <taxon>Opitutaceae</taxon>
        <taxon>Opitutus</taxon>
    </lineage>
</organism>
<feature type="transmembrane region" description="Helical" evidence="7">
    <location>
        <begin position="317"/>
        <end position="338"/>
    </location>
</feature>
<keyword evidence="11" id="KW-1185">Reference proteome</keyword>
<feature type="transmembrane region" description="Helical" evidence="7">
    <location>
        <begin position="680"/>
        <end position="704"/>
    </location>
</feature>
<sequence length="835" mass="89521">MKHALRSLLKSPGFTALAIVTLALGIGMNTAMFSILNGFLLRPLSYPHSERLFQLDRQSPQQPHDDHSPANAADIVAAASDVADLAMTRYWAFTLTVAHQAPDVPIALRVSPNYFDVLGVRPALGRVFRPDENTSGRSNVIVLTHRYWQNHFQGAPDIVGRTVRLDGTPVEIVGVLPPDPDEVRLLGAVGFYRPLALSDAERANRSEGGLGLIGRYRPNVTPEQAAERFAVIARRLAADHPAENGNLQLGLRSLQSTLLAGTGLNMTLVLIGLSGFVLLIACANLANLLLARAISRVHEFSIRAALGATRAQLIRPLALECLLLATAGASAALLVATWTSDWLSARFGGPDTPVDFSADPRVLAFALAASALTALLFGVGPAWWAARVSANDSLKAGGRGATGTRTQTRYRQLLIATQFALALMLLAGAIFFVRGLEKLIGARKGWNPMPVVSGVINLASPTRFGSAEPILAFHAQLRDRLLALPGVKNACVSFDLPLFNSPSRRNFLVEGRPAPAAGQEIAAFTNGVSPGFLDTMGLHLLRGRFIDNTDRLGSRPVVVINETMARTLFSGEEAVGHRLAQAGGDKPVWAEIVGVVEDTRALDMAPSPVRFQVYKPFAHEAWQFVTIAVRVADPAKSAALLEPIRQTVAALDPDQPVLRLMTVPQRIESNFKVWETIDRLLMVFAGLGLLLAALGIYGVVTRVVTQRTPEIGIRLALGAQIRDIVGLVLGGGVRLAFAGTLLGSIGAACLLQFTSQALPAFGRVEPVTIVLSAVALVSLPCSPACFRPAALRASTLRWPCGPSDRCHERRSARHTMLGMTSASADRCRTWRSPEG</sequence>
<keyword evidence="2" id="KW-1003">Cell membrane</keyword>
<dbReference type="InterPro" id="IPR017800">
    <property type="entry name" value="ADOP"/>
</dbReference>
<evidence type="ECO:0000256" key="1">
    <source>
        <dbReference type="ARBA" id="ARBA00004651"/>
    </source>
</evidence>
<evidence type="ECO:0000313" key="11">
    <source>
        <dbReference type="Proteomes" id="UP000007013"/>
    </source>
</evidence>
<evidence type="ECO:0000256" key="2">
    <source>
        <dbReference type="ARBA" id="ARBA00022475"/>
    </source>
</evidence>
<keyword evidence="5 7" id="KW-0472">Membrane</keyword>
<dbReference type="OrthoDB" id="5933722at2"/>
<evidence type="ECO:0000256" key="4">
    <source>
        <dbReference type="ARBA" id="ARBA00022989"/>
    </source>
</evidence>
<feature type="domain" description="MacB-like periplasmic core" evidence="9">
    <location>
        <begin position="15"/>
        <end position="229"/>
    </location>
</feature>
<keyword evidence="3 7" id="KW-0812">Transmembrane</keyword>
<reference evidence="10 11" key="1">
    <citation type="journal article" date="2011" name="J. Bacteriol.">
        <title>Genome sequence of the verrucomicrobium Opitutus terrae PB90-1, an abundant inhabitant of rice paddy soil ecosystems.</title>
        <authorList>
            <person name="van Passel M.W."/>
            <person name="Kant R."/>
            <person name="Palva A."/>
            <person name="Copeland A."/>
            <person name="Lucas S."/>
            <person name="Lapidus A."/>
            <person name="Glavina del Rio T."/>
            <person name="Pitluck S."/>
            <person name="Goltsman E."/>
            <person name="Clum A."/>
            <person name="Sun H."/>
            <person name="Schmutz J."/>
            <person name="Larimer F.W."/>
            <person name="Land M.L."/>
            <person name="Hauser L."/>
            <person name="Kyrpides N."/>
            <person name="Mikhailova N."/>
            <person name="Richardson P.P."/>
            <person name="Janssen P.H."/>
            <person name="de Vos W.M."/>
            <person name="Smidt H."/>
        </authorList>
    </citation>
    <scope>NUCLEOTIDE SEQUENCE [LARGE SCALE GENOMIC DNA]</scope>
    <source>
        <strain evidence="11">DSM 11246 / JCM 15787 / PB90-1</strain>
    </source>
</reference>
<dbReference type="InterPro" id="IPR050250">
    <property type="entry name" value="Macrolide_Exporter_MacB"/>
</dbReference>
<protein>
    <submittedName>
        <fullName evidence="10">Permease</fullName>
    </submittedName>
</protein>
<evidence type="ECO:0000259" key="9">
    <source>
        <dbReference type="Pfam" id="PF12704"/>
    </source>
</evidence>
<comment type="subcellular location">
    <subcellularLocation>
        <location evidence="1">Cell membrane</location>
        <topology evidence="1">Multi-pass membrane protein</topology>
    </subcellularLocation>
</comment>
<dbReference type="GO" id="GO:0005886">
    <property type="term" value="C:plasma membrane"/>
    <property type="evidence" value="ECO:0007669"/>
    <property type="project" value="UniProtKB-SubCell"/>
</dbReference>
<accession>B1ZXX6</accession>
<evidence type="ECO:0000256" key="3">
    <source>
        <dbReference type="ARBA" id="ARBA00022692"/>
    </source>
</evidence>
<dbReference type="Pfam" id="PF02687">
    <property type="entry name" value="FtsX"/>
    <property type="match status" value="2"/>
</dbReference>
<dbReference type="InterPro" id="IPR025857">
    <property type="entry name" value="MacB_PCD"/>
</dbReference>
<feature type="transmembrane region" description="Helical" evidence="7">
    <location>
        <begin position="766"/>
        <end position="786"/>
    </location>
</feature>
<name>B1ZXX6_OPITP</name>
<dbReference type="NCBIfam" id="TIGR03434">
    <property type="entry name" value="ADOP"/>
    <property type="match status" value="1"/>
</dbReference>
<keyword evidence="4 7" id="KW-1133">Transmembrane helix</keyword>
<dbReference type="HOGENOM" id="CLU_009433_1_0_0"/>
<dbReference type="AlphaFoldDB" id="B1ZXX6"/>
<dbReference type="KEGG" id="ote:Oter_1895"/>
<feature type="transmembrane region" description="Helical" evidence="7">
    <location>
        <begin position="362"/>
        <end position="386"/>
    </location>
</feature>
<proteinExistence type="inferred from homology"/>
<evidence type="ECO:0000259" key="8">
    <source>
        <dbReference type="Pfam" id="PF02687"/>
    </source>
</evidence>
<feature type="transmembrane region" description="Helical" evidence="7">
    <location>
        <begin position="413"/>
        <end position="433"/>
    </location>
</feature>
<evidence type="ECO:0000256" key="6">
    <source>
        <dbReference type="ARBA" id="ARBA00038076"/>
    </source>
</evidence>
<dbReference type="PANTHER" id="PTHR30572">
    <property type="entry name" value="MEMBRANE COMPONENT OF TRANSPORTER-RELATED"/>
    <property type="match status" value="1"/>
</dbReference>
<dbReference type="EMBL" id="CP001032">
    <property type="protein sequence ID" value="ACB75178.1"/>
    <property type="molecule type" value="Genomic_DNA"/>
</dbReference>
<comment type="similarity">
    <text evidence="6">Belongs to the ABC-4 integral membrane protein family.</text>
</comment>
<feature type="transmembrane region" description="Helical" evidence="7">
    <location>
        <begin position="724"/>
        <end position="754"/>
    </location>
</feature>
<dbReference type="Proteomes" id="UP000007013">
    <property type="component" value="Chromosome"/>
</dbReference>
<dbReference type="STRING" id="452637.Oter_1895"/>
<feature type="transmembrane region" description="Helical" evidence="7">
    <location>
        <begin position="266"/>
        <end position="290"/>
    </location>
</feature>
<gene>
    <name evidence="10" type="ordered locus">Oter_1895</name>
</gene>
<dbReference type="GO" id="GO:0022857">
    <property type="term" value="F:transmembrane transporter activity"/>
    <property type="evidence" value="ECO:0007669"/>
    <property type="project" value="TreeGrafter"/>
</dbReference>
<feature type="domain" description="ABC3 transporter permease C-terminal" evidence="8">
    <location>
        <begin position="682"/>
        <end position="779"/>
    </location>
</feature>
<dbReference type="PANTHER" id="PTHR30572:SF4">
    <property type="entry name" value="ABC TRANSPORTER PERMEASE YTRF"/>
    <property type="match status" value="1"/>
</dbReference>
<evidence type="ECO:0000313" key="10">
    <source>
        <dbReference type="EMBL" id="ACB75178.1"/>
    </source>
</evidence>
<feature type="domain" description="ABC3 transporter permease C-terminal" evidence="8">
    <location>
        <begin position="273"/>
        <end position="387"/>
    </location>
</feature>
<dbReference type="RefSeq" id="WP_012374715.1">
    <property type="nucleotide sequence ID" value="NC_010571.1"/>
</dbReference>
<feature type="transmembrane region" description="Helical" evidence="7">
    <location>
        <begin position="12"/>
        <end position="36"/>
    </location>
</feature>
<dbReference type="InterPro" id="IPR003838">
    <property type="entry name" value="ABC3_permease_C"/>
</dbReference>
<dbReference type="Pfam" id="PF12704">
    <property type="entry name" value="MacB_PCD"/>
    <property type="match status" value="2"/>
</dbReference>
<evidence type="ECO:0000256" key="7">
    <source>
        <dbReference type="SAM" id="Phobius"/>
    </source>
</evidence>
<evidence type="ECO:0000256" key="5">
    <source>
        <dbReference type="ARBA" id="ARBA00023136"/>
    </source>
</evidence>
<dbReference type="eggNOG" id="COG0577">
    <property type="taxonomic scope" value="Bacteria"/>
</dbReference>
<feature type="domain" description="MacB-like periplasmic core" evidence="9">
    <location>
        <begin position="520"/>
        <end position="646"/>
    </location>
</feature>